<dbReference type="SUPFAM" id="SSF142906">
    <property type="entry name" value="YjbR-like"/>
    <property type="match status" value="1"/>
</dbReference>
<dbReference type="KEGG" id="mpec:B9O19_00422"/>
<dbReference type="InterPro" id="IPR058532">
    <property type="entry name" value="YjbR/MT2646/Rv2570-like"/>
</dbReference>
<dbReference type="RefSeq" id="WP_102364896.1">
    <property type="nucleotide sequence ID" value="NZ_CP020991.1"/>
</dbReference>
<dbReference type="GeneID" id="98061850"/>
<dbReference type="Proteomes" id="UP000235589">
    <property type="component" value="Chromosome"/>
</dbReference>
<dbReference type="PANTHER" id="PTHR35145">
    <property type="entry name" value="CYTOPLASMIC PROTEIN-RELATED"/>
    <property type="match status" value="1"/>
</dbReference>
<keyword evidence="2" id="KW-1185">Reference proteome</keyword>
<dbReference type="AlphaFoldDB" id="A0A2K9P000"/>
<dbReference type="InterPro" id="IPR007351">
    <property type="entry name" value="YjbR"/>
</dbReference>
<sequence length="121" mass="14257">MDFNWIEEYCLSKNGTAKDYKEEWDAVRFQIGDKMYAMLGEMKGEPVFTLKLPPEYGETLRRIYSGIIIPGYYMNKVHWNSLLLNKIDAVTEQLVMEMIDSSYDTILKSLPKKKQKEIEEM</sequence>
<gene>
    <name evidence="1" type="ORF">B9O19_00422</name>
</gene>
<dbReference type="OrthoDB" id="9789813at2"/>
<evidence type="ECO:0000313" key="1">
    <source>
        <dbReference type="EMBL" id="AUO18606.1"/>
    </source>
</evidence>
<dbReference type="Pfam" id="PF04237">
    <property type="entry name" value="YjbR"/>
    <property type="match status" value="1"/>
</dbReference>
<evidence type="ECO:0008006" key="3">
    <source>
        <dbReference type="Google" id="ProtNLM"/>
    </source>
</evidence>
<evidence type="ECO:0000313" key="2">
    <source>
        <dbReference type="Proteomes" id="UP000235589"/>
    </source>
</evidence>
<dbReference type="InterPro" id="IPR038056">
    <property type="entry name" value="YjbR-like_sf"/>
</dbReference>
<dbReference type="Gene3D" id="3.90.1150.30">
    <property type="match status" value="1"/>
</dbReference>
<proteinExistence type="predicted"/>
<organism evidence="1 2">
    <name type="scientific">Monoglobus pectinilyticus</name>
    <dbReference type="NCBI Taxonomy" id="1981510"/>
    <lineage>
        <taxon>Bacteria</taxon>
        <taxon>Bacillati</taxon>
        <taxon>Bacillota</taxon>
        <taxon>Clostridia</taxon>
        <taxon>Monoglobales</taxon>
        <taxon>Monoglobaceae</taxon>
        <taxon>Monoglobus</taxon>
    </lineage>
</organism>
<name>A0A2K9P000_9FIRM</name>
<dbReference type="PANTHER" id="PTHR35145:SF1">
    <property type="entry name" value="CYTOPLASMIC PROTEIN"/>
    <property type="match status" value="1"/>
</dbReference>
<accession>A0A2K9P000</accession>
<dbReference type="EMBL" id="CP020991">
    <property type="protein sequence ID" value="AUO18606.1"/>
    <property type="molecule type" value="Genomic_DNA"/>
</dbReference>
<protein>
    <recommendedName>
        <fullName evidence="3">MmcQ/YjbR family DNA-binding protein</fullName>
    </recommendedName>
</protein>
<reference evidence="1 2" key="1">
    <citation type="submission" date="2017-04" db="EMBL/GenBank/DDBJ databases">
        <title>Monoglobus pectinilyticus 14 draft genome.</title>
        <authorList>
            <person name="Kim C."/>
            <person name="Rosendale D.I."/>
            <person name="Kelly W.J."/>
            <person name="Tannock G.W."/>
            <person name="Patchett M.L."/>
            <person name="Jordens J.Z."/>
        </authorList>
    </citation>
    <scope>NUCLEOTIDE SEQUENCE [LARGE SCALE GENOMIC DNA]</scope>
    <source>
        <strain evidence="1 2">14</strain>
    </source>
</reference>